<evidence type="ECO:0000313" key="1">
    <source>
        <dbReference type="EMBL" id="KWV84418.1"/>
    </source>
</evidence>
<dbReference type="RefSeq" id="WP_196492168.1">
    <property type="nucleotide sequence ID" value="NZ_LCYA01000206.1"/>
</dbReference>
<dbReference type="EMBL" id="LCYA01000206">
    <property type="protein sequence ID" value="KWV84418.1"/>
    <property type="molecule type" value="Genomic_DNA"/>
</dbReference>
<accession>A0A120G5P1</accession>
<reference evidence="1 2" key="1">
    <citation type="submission" date="2015-05" db="EMBL/GenBank/DDBJ databases">
        <title>A genomic and transcriptomic approach to investigate the blue pigment phenotype in Pseudomonas fluorescens.</title>
        <authorList>
            <person name="Andreani N.A."/>
            <person name="Cardazzo B."/>
        </authorList>
    </citation>
    <scope>NUCLEOTIDE SEQUENCE [LARGE SCALE GENOMIC DNA]</scope>
    <source>
        <strain evidence="1 2">Ps_22</strain>
    </source>
</reference>
<dbReference type="PATRIC" id="fig|294.194.peg.6601"/>
<organism evidence="1 2">
    <name type="scientific">Pseudomonas fluorescens</name>
    <dbReference type="NCBI Taxonomy" id="294"/>
    <lineage>
        <taxon>Bacteria</taxon>
        <taxon>Pseudomonadati</taxon>
        <taxon>Pseudomonadota</taxon>
        <taxon>Gammaproteobacteria</taxon>
        <taxon>Pseudomonadales</taxon>
        <taxon>Pseudomonadaceae</taxon>
        <taxon>Pseudomonas</taxon>
    </lineage>
</organism>
<gene>
    <name evidence="1" type="ORF">PFLmoz3_05956</name>
</gene>
<proteinExistence type="predicted"/>
<evidence type="ECO:0008006" key="3">
    <source>
        <dbReference type="Google" id="ProtNLM"/>
    </source>
</evidence>
<dbReference type="Proteomes" id="UP000061348">
    <property type="component" value="Unassembled WGS sequence"/>
</dbReference>
<comment type="caution">
    <text evidence="1">The sequence shown here is derived from an EMBL/GenBank/DDBJ whole genome shotgun (WGS) entry which is preliminary data.</text>
</comment>
<dbReference type="AlphaFoldDB" id="A0A120G5P1"/>
<sequence>MLFSYSHNALAENWLNSTIVDVLGTGMQTILAGGNAPAWSDALPIAHKTELKGRSGIRKRVQKLWTKFAALNQADQLALLDALNQQTFLPNIYFNDAVCRGIDGFDESVSVAAVDLFRFIFEEQLTTIKVGGICLRDIHYAAIYAEFPSRICPFCGIGHFRAPGAPRHALDHYMPISKYPFAGGDFRNLPPMCSECNSDFKKSTDILFNQNGQRQRCVDPYAGPNFAISLAQSVPFGGAIISGISLPRWVIDFRGGPQEQAENWDRIFKVRERYERDVLNAEFRSWLEHFALWYTRGNHGGGLGAQIAASIPEYLSTVIQDGLADKAFLKAEVFRLLHSECAHPDRGVDMMGFLEILISCT</sequence>
<protein>
    <recommendedName>
        <fullName evidence="3">HNH endonuclease</fullName>
    </recommendedName>
</protein>
<evidence type="ECO:0000313" key="2">
    <source>
        <dbReference type="Proteomes" id="UP000061348"/>
    </source>
</evidence>
<name>A0A120G5P1_PSEFL</name>